<keyword evidence="2" id="KW-0812">Transmembrane</keyword>
<sequence length="158" mass="17849">MVESTSPSRDLKKRHRSTSKEREYRHSSHKQSKSSDQAHRTNTAKSVPLSLEEMLETNKKEQEAISKIYIICGIINRLILFLILCFTFLLITQKSSVHADTCLHNEPSKCTQADNANEITDQENNQCNNLCINAGHVSGHCSISSDCFQYCLCQEKGS</sequence>
<name>A0A814CSF1_9BILA</name>
<reference evidence="3" key="1">
    <citation type="submission" date="2021-02" db="EMBL/GenBank/DDBJ databases">
        <authorList>
            <person name="Nowell W R."/>
        </authorList>
    </citation>
    <scope>NUCLEOTIDE SEQUENCE</scope>
</reference>
<evidence type="ECO:0000313" key="4">
    <source>
        <dbReference type="Proteomes" id="UP000663864"/>
    </source>
</evidence>
<evidence type="ECO:0000256" key="2">
    <source>
        <dbReference type="SAM" id="Phobius"/>
    </source>
</evidence>
<gene>
    <name evidence="3" type="ORF">ZHD862_LOCUS9750</name>
</gene>
<feature type="region of interest" description="Disordered" evidence="1">
    <location>
        <begin position="1"/>
        <end position="47"/>
    </location>
</feature>
<feature type="transmembrane region" description="Helical" evidence="2">
    <location>
        <begin position="68"/>
        <end position="91"/>
    </location>
</feature>
<accession>A0A814CSF1</accession>
<proteinExistence type="predicted"/>
<organism evidence="3 4">
    <name type="scientific">Rotaria sordida</name>
    <dbReference type="NCBI Taxonomy" id="392033"/>
    <lineage>
        <taxon>Eukaryota</taxon>
        <taxon>Metazoa</taxon>
        <taxon>Spiralia</taxon>
        <taxon>Gnathifera</taxon>
        <taxon>Rotifera</taxon>
        <taxon>Eurotatoria</taxon>
        <taxon>Bdelloidea</taxon>
        <taxon>Philodinida</taxon>
        <taxon>Philodinidae</taxon>
        <taxon>Rotaria</taxon>
    </lineage>
</organism>
<evidence type="ECO:0000256" key="1">
    <source>
        <dbReference type="SAM" id="MobiDB-lite"/>
    </source>
</evidence>
<dbReference type="AlphaFoldDB" id="A0A814CSF1"/>
<dbReference type="Proteomes" id="UP000663864">
    <property type="component" value="Unassembled WGS sequence"/>
</dbReference>
<dbReference type="EMBL" id="CAJNOT010000338">
    <property type="protein sequence ID" value="CAF0946258.1"/>
    <property type="molecule type" value="Genomic_DNA"/>
</dbReference>
<protein>
    <submittedName>
        <fullName evidence="3">Uncharacterized protein</fullName>
    </submittedName>
</protein>
<keyword evidence="2" id="KW-1133">Transmembrane helix</keyword>
<evidence type="ECO:0000313" key="3">
    <source>
        <dbReference type="EMBL" id="CAF0946258.1"/>
    </source>
</evidence>
<comment type="caution">
    <text evidence="3">The sequence shown here is derived from an EMBL/GenBank/DDBJ whole genome shotgun (WGS) entry which is preliminary data.</text>
</comment>
<keyword evidence="2" id="KW-0472">Membrane</keyword>